<keyword evidence="4" id="KW-1185">Reference proteome</keyword>
<feature type="domain" description="eCIS core" evidence="2">
    <location>
        <begin position="91"/>
        <end position="147"/>
    </location>
</feature>
<dbReference type="RefSeq" id="WP_103221205.1">
    <property type="nucleotide sequence ID" value="NZ_PPCN01000001.1"/>
</dbReference>
<gene>
    <name evidence="3" type="ORF">CLV41_1011120</name>
</gene>
<proteinExistence type="predicted"/>
<dbReference type="PROSITE" id="PS51257">
    <property type="entry name" value="PROKAR_LIPOPROTEIN"/>
    <property type="match status" value="1"/>
</dbReference>
<protein>
    <submittedName>
        <fullName evidence="3">Uncharacterized protein DUF4157</fullName>
    </submittedName>
</protein>
<dbReference type="Proteomes" id="UP000236959">
    <property type="component" value="Unassembled WGS sequence"/>
</dbReference>
<accession>A0A2S3V3V0</accession>
<sequence length="246" mass="28391">MTLLTKRCRLLLLVSSVLLLASCRTLTVNEYAFTDILYEGTMNRIWVRIVSLSANRDKLADRVDRSLKSEIAQGGTYDKAFRTQAEFVESARSALLTKPAAVTLGNTIYFTRDRYAADFAQGYPREIMVNDLALLAHELMHVWQHQNRKQTGYSLLKVASEHLAYKDPYDYRLRPGKSFLSYRYEQQAEIVECYVVLRFLDRTSVAYRRHRDQIAEVLDLEDLNETLERFGVSGKAQKGKSCQDRI</sequence>
<dbReference type="EMBL" id="PPCN01000001">
    <property type="protein sequence ID" value="POF34662.1"/>
    <property type="molecule type" value="Genomic_DNA"/>
</dbReference>
<organism evidence="3 4">
    <name type="scientific">Roseibium marinum</name>
    <dbReference type="NCBI Taxonomy" id="281252"/>
    <lineage>
        <taxon>Bacteria</taxon>
        <taxon>Pseudomonadati</taxon>
        <taxon>Pseudomonadota</taxon>
        <taxon>Alphaproteobacteria</taxon>
        <taxon>Hyphomicrobiales</taxon>
        <taxon>Stappiaceae</taxon>
        <taxon>Roseibium</taxon>
    </lineage>
</organism>
<feature type="chain" id="PRO_5015682890" evidence="1">
    <location>
        <begin position="22"/>
        <end position="246"/>
    </location>
</feature>
<dbReference type="AlphaFoldDB" id="A0A2S3V3V0"/>
<evidence type="ECO:0000256" key="1">
    <source>
        <dbReference type="SAM" id="SignalP"/>
    </source>
</evidence>
<evidence type="ECO:0000313" key="4">
    <source>
        <dbReference type="Proteomes" id="UP000236959"/>
    </source>
</evidence>
<comment type="caution">
    <text evidence="3">The sequence shown here is derived from an EMBL/GenBank/DDBJ whole genome shotgun (WGS) entry which is preliminary data.</text>
</comment>
<dbReference type="InterPro" id="IPR025295">
    <property type="entry name" value="eCIS_core_dom"/>
</dbReference>
<dbReference type="Pfam" id="PF13699">
    <property type="entry name" value="eCIS_core"/>
    <property type="match status" value="1"/>
</dbReference>
<name>A0A2S3V3V0_9HYPH</name>
<keyword evidence="1" id="KW-0732">Signal</keyword>
<dbReference type="OrthoDB" id="8686772at2"/>
<evidence type="ECO:0000259" key="2">
    <source>
        <dbReference type="Pfam" id="PF13699"/>
    </source>
</evidence>
<evidence type="ECO:0000313" key="3">
    <source>
        <dbReference type="EMBL" id="POF34662.1"/>
    </source>
</evidence>
<feature type="signal peptide" evidence="1">
    <location>
        <begin position="1"/>
        <end position="21"/>
    </location>
</feature>
<reference evidence="3 4" key="1">
    <citation type="submission" date="2018-01" db="EMBL/GenBank/DDBJ databases">
        <title>Genomic Encyclopedia of Archaeal and Bacterial Type Strains, Phase II (KMG-II): from individual species to whole genera.</title>
        <authorList>
            <person name="Goeker M."/>
        </authorList>
    </citation>
    <scope>NUCLEOTIDE SEQUENCE [LARGE SCALE GENOMIC DNA]</scope>
    <source>
        <strain evidence="3 4">DSM 17023</strain>
    </source>
</reference>